<evidence type="ECO:0000256" key="7">
    <source>
        <dbReference type="ARBA" id="ARBA00022729"/>
    </source>
</evidence>
<dbReference type="RefSeq" id="WP_184627700.1">
    <property type="nucleotide sequence ID" value="NZ_JACHCC010000010.1"/>
</dbReference>
<dbReference type="PANTHER" id="PTHR32552">
    <property type="entry name" value="FERRICHROME IRON RECEPTOR-RELATED"/>
    <property type="match status" value="1"/>
</dbReference>
<accession>A0A7X0MJP8</accession>
<dbReference type="Pfam" id="PF07715">
    <property type="entry name" value="Plug"/>
    <property type="match status" value="1"/>
</dbReference>
<dbReference type="Pfam" id="PF00593">
    <property type="entry name" value="TonB_dep_Rec_b-barrel"/>
    <property type="match status" value="1"/>
</dbReference>
<dbReference type="PANTHER" id="PTHR32552:SF68">
    <property type="entry name" value="FERRICHROME OUTER MEMBRANE TRANSPORTER_PHAGE RECEPTOR"/>
    <property type="match status" value="1"/>
</dbReference>
<evidence type="ECO:0000256" key="6">
    <source>
        <dbReference type="ARBA" id="ARBA00022692"/>
    </source>
</evidence>
<evidence type="ECO:0000313" key="19">
    <source>
        <dbReference type="EMBL" id="MBB6501707.1"/>
    </source>
</evidence>
<evidence type="ECO:0000259" key="17">
    <source>
        <dbReference type="Pfam" id="PF00593"/>
    </source>
</evidence>
<name>A0A7X0MJP8_9SPHI</name>
<dbReference type="EMBL" id="JACHCC010000010">
    <property type="protein sequence ID" value="MBB6501707.1"/>
    <property type="molecule type" value="Genomic_DNA"/>
</dbReference>
<proteinExistence type="inferred from homology"/>
<dbReference type="InterPro" id="IPR008969">
    <property type="entry name" value="CarboxyPept-like_regulatory"/>
</dbReference>
<keyword evidence="3 14" id="KW-0813">Transport</keyword>
<keyword evidence="10 15" id="KW-0798">TonB box</keyword>
<dbReference type="InterPro" id="IPR010105">
    <property type="entry name" value="TonB_sidphr_rcpt"/>
</dbReference>
<dbReference type="InterPro" id="IPR000531">
    <property type="entry name" value="Beta-barrel_TonB"/>
</dbReference>
<dbReference type="Gene3D" id="2.40.170.20">
    <property type="entry name" value="TonB-dependent receptor, beta-barrel domain"/>
    <property type="match status" value="1"/>
</dbReference>
<dbReference type="Pfam" id="PF13715">
    <property type="entry name" value="CarbopepD_reg_2"/>
    <property type="match status" value="1"/>
</dbReference>
<dbReference type="GO" id="GO:0009279">
    <property type="term" value="C:cell outer membrane"/>
    <property type="evidence" value="ECO:0007669"/>
    <property type="project" value="UniProtKB-SubCell"/>
</dbReference>
<feature type="signal peptide" evidence="16">
    <location>
        <begin position="1"/>
        <end position="23"/>
    </location>
</feature>
<keyword evidence="9" id="KW-0406">Ion transport</keyword>
<comment type="similarity">
    <text evidence="2 14 15">Belongs to the TonB-dependent receptor family.</text>
</comment>
<dbReference type="GO" id="GO:0015891">
    <property type="term" value="P:siderophore transport"/>
    <property type="evidence" value="ECO:0007669"/>
    <property type="project" value="InterPro"/>
</dbReference>
<feature type="chain" id="PRO_5031575753" evidence="16">
    <location>
        <begin position="24"/>
        <end position="810"/>
    </location>
</feature>
<evidence type="ECO:0000256" key="12">
    <source>
        <dbReference type="ARBA" id="ARBA00023170"/>
    </source>
</evidence>
<evidence type="ECO:0000256" key="1">
    <source>
        <dbReference type="ARBA" id="ARBA00004571"/>
    </source>
</evidence>
<keyword evidence="5" id="KW-0410">Iron transport</keyword>
<evidence type="ECO:0000256" key="15">
    <source>
        <dbReference type="RuleBase" id="RU003357"/>
    </source>
</evidence>
<comment type="caution">
    <text evidence="19">The sequence shown here is derived from an EMBL/GenBank/DDBJ whole genome shotgun (WGS) entry which is preliminary data.</text>
</comment>
<feature type="domain" description="TonB-dependent receptor-like beta-barrel" evidence="17">
    <location>
        <begin position="322"/>
        <end position="782"/>
    </location>
</feature>
<dbReference type="GO" id="GO:0038023">
    <property type="term" value="F:signaling receptor activity"/>
    <property type="evidence" value="ECO:0007669"/>
    <property type="project" value="InterPro"/>
</dbReference>
<dbReference type="Proteomes" id="UP000521017">
    <property type="component" value="Unassembled WGS sequence"/>
</dbReference>
<evidence type="ECO:0000256" key="9">
    <source>
        <dbReference type="ARBA" id="ARBA00023065"/>
    </source>
</evidence>
<dbReference type="Gene3D" id="2.60.40.1120">
    <property type="entry name" value="Carboxypeptidase-like, regulatory domain"/>
    <property type="match status" value="1"/>
</dbReference>
<feature type="domain" description="TonB-dependent receptor plug" evidence="18">
    <location>
        <begin position="139"/>
        <end position="232"/>
    </location>
</feature>
<sequence>MKIRLRILHLICLFCLFGTVAQAQQGYTIRGKILTKDGKPADNVSLTLVGKGHGTQTDNEGEYTITNVKPGDYTLRVTAVGLIPLEKKISLTKKETILPDFILSENLAQLQEVTISVGRTNKFAAKKSKSVAKLPLKNLENPQVYTTITKDLIVEQITTSVGDVLKNTPGLTKILSTSGRSGDGGAYYTMRGFPTQITMIDGIAGRTNADFDPANIEAIEVIKGPSGTLYGGALTSFGGLINLVTKKPVDTLGGEIAYTTGSFGLNRISTDLYGPVNKNKNLLFRLNAAYQNQNSFQDAGFRKSTFIAPVVEYRVNERLKVNIGAEFYNYEGTSPTVIFLNRTRQFTAHNPNELNYDWNRSYTSNDLSIKAPSTNIHAEVNYKISDQWTSKTNYSQNNRKTDGFYQYEFIRNLPGDGYVQRSVQLQNANATSINLQQNFTGDFKIGKLRNRMVIGLDYLNQTALTNNSPIVVMDTVSGLKDVFSPGYGSLSRTSAEKKIGASTAARIRTYNASNVYSAYVSDVLNVTDNLLAMMSLRVDRFETKGTINQVTNMQVANTKNSQTALSPKFGLVYNVIQDQVSIFGNYMNSFANVAPVGVQQGDIPGTFKPMQANQFEGGVKLDVFQHKLSFTASYYNIKVKNMLRDGTVTINNKAYDVQLQDGTQLSKGVEFELIANPVAGLNIIAGYSHNDSKWTKSAPEVEGRRPASAGPAELANAWISYTLQQGDLKGLGLGFGGNYAGKQMTSNSQVTGVFTLPSYTVLNATAFYNTKWYRVGLKFDNLTDQLYFAGQGVITAQMPRNFAANLTLRF</sequence>
<keyword evidence="11 14" id="KW-0472">Membrane</keyword>
<evidence type="ECO:0000256" key="5">
    <source>
        <dbReference type="ARBA" id="ARBA00022496"/>
    </source>
</evidence>
<dbReference type="SUPFAM" id="SSF49464">
    <property type="entry name" value="Carboxypeptidase regulatory domain-like"/>
    <property type="match status" value="1"/>
</dbReference>
<evidence type="ECO:0000256" key="14">
    <source>
        <dbReference type="PROSITE-ProRule" id="PRU01360"/>
    </source>
</evidence>
<reference evidence="19 20" key="1">
    <citation type="submission" date="2020-08" db="EMBL/GenBank/DDBJ databases">
        <title>Genomic Encyclopedia of Type Strains, Phase IV (KMG-V): Genome sequencing to study the core and pangenomes of soil and plant-associated prokaryotes.</title>
        <authorList>
            <person name="Whitman W."/>
        </authorList>
    </citation>
    <scope>NUCLEOTIDE SEQUENCE [LARGE SCALE GENOMIC DNA]</scope>
    <source>
        <strain evidence="19 20">M2T3</strain>
    </source>
</reference>
<comment type="subcellular location">
    <subcellularLocation>
        <location evidence="1 14">Cell outer membrane</location>
        <topology evidence="1 14">Multi-pass membrane protein</topology>
    </subcellularLocation>
</comment>
<evidence type="ECO:0000256" key="3">
    <source>
        <dbReference type="ARBA" id="ARBA00022448"/>
    </source>
</evidence>
<evidence type="ECO:0000256" key="13">
    <source>
        <dbReference type="ARBA" id="ARBA00023237"/>
    </source>
</evidence>
<dbReference type="AlphaFoldDB" id="A0A7X0MJP8"/>
<protein>
    <submittedName>
        <fullName evidence="19">Iron complex outermembrane receptor protein</fullName>
    </submittedName>
</protein>
<keyword evidence="12 19" id="KW-0675">Receptor</keyword>
<gene>
    <name evidence="19" type="ORF">HDF25_003882</name>
</gene>
<evidence type="ECO:0000256" key="11">
    <source>
        <dbReference type="ARBA" id="ARBA00023136"/>
    </source>
</evidence>
<dbReference type="PROSITE" id="PS52016">
    <property type="entry name" value="TONB_DEPENDENT_REC_3"/>
    <property type="match status" value="1"/>
</dbReference>
<dbReference type="InterPro" id="IPR036942">
    <property type="entry name" value="Beta-barrel_TonB_sf"/>
</dbReference>
<dbReference type="SUPFAM" id="SSF56935">
    <property type="entry name" value="Porins"/>
    <property type="match status" value="1"/>
</dbReference>
<keyword evidence="6 14" id="KW-0812">Transmembrane</keyword>
<dbReference type="InterPro" id="IPR039426">
    <property type="entry name" value="TonB-dep_rcpt-like"/>
</dbReference>
<organism evidence="19 20">
    <name type="scientific">Pedobacter cryoconitis</name>
    <dbReference type="NCBI Taxonomy" id="188932"/>
    <lineage>
        <taxon>Bacteria</taxon>
        <taxon>Pseudomonadati</taxon>
        <taxon>Bacteroidota</taxon>
        <taxon>Sphingobacteriia</taxon>
        <taxon>Sphingobacteriales</taxon>
        <taxon>Sphingobacteriaceae</taxon>
        <taxon>Pedobacter</taxon>
    </lineage>
</organism>
<evidence type="ECO:0000259" key="18">
    <source>
        <dbReference type="Pfam" id="PF07715"/>
    </source>
</evidence>
<keyword evidence="8" id="KW-0408">Iron</keyword>
<dbReference type="GO" id="GO:0015344">
    <property type="term" value="F:siderophore uptake transmembrane transporter activity"/>
    <property type="evidence" value="ECO:0007669"/>
    <property type="project" value="TreeGrafter"/>
</dbReference>
<evidence type="ECO:0000256" key="10">
    <source>
        <dbReference type="ARBA" id="ARBA00023077"/>
    </source>
</evidence>
<keyword evidence="4 14" id="KW-1134">Transmembrane beta strand</keyword>
<dbReference type="InterPro" id="IPR037066">
    <property type="entry name" value="Plug_dom_sf"/>
</dbReference>
<evidence type="ECO:0000256" key="8">
    <source>
        <dbReference type="ARBA" id="ARBA00023004"/>
    </source>
</evidence>
<dbReference type="Gene3D" id="2.170.130.10">
    <property type="entry name" value="TonB-dependent receptor, plug domain"/>
    <property type="match status" value="1"/>
</dbReference>
<dbReference type="InterPro" id="IPR012910">
    <property type="entry name" value="Plug_dom"/>
</dbReference>
<keyword evidence="7 16" id="KW-0732">Signal</keyword>
<evidence type="ECO:0000256" key="4">
    <source>
        <dbReference type="ARBA" id="ARBA00022452"/>
    </source>
</evidence>
<dbReference type="NCBIfam" id="TIGR01783">
    <property type="entry name" value="TonB-siderophor"/>
    <property type="match status" value="1"/>
</dbReference>
<keyword evidence="13 14" id="KW-0998">Cell outer membrane</keyword>
<evidence type="ECO:0000256" key="2">
    <source>
        <dbReference type="ARBA" id="ARBA00009810"/>
    </source>
</evidence>
<dbReference type="CDD" id="cd01347">
    <property type="entry name" value="ligand_gated_channel"/>
    <property type="match status" value="1"/>
</dbReference>
<evidence type="ECO:0000256" key="16">
    <source>
        <dbReference type="SAM" id="SignalP"/>
    </source>
</evidence>
<evidence type="ECO:0000313" key="20">
    <source>
        <dbReference type="Proteomes" id="UP000521017"/>
    </source>
</evidence>